<accession>A0A167VGC0</accession>
<organism evidence="1 2">
    <name type="scientific">Ascosphaera apis ARSEF 7405</name>
    <dbReference type="NCBI Taxonomy" id="392613"/>
    <lineage>
        <taxon>Eukaryota</taxon>
        <taxon>Fungi</taxon>
        <taxon>Dikarya</taxon>
        <taxon>Ascomycota</taxon>
        <taxon>Pezizomycotina</taxon>
        <taxon>Eurotiomycetes</taxon>
        <taxon>Eurotiomycetidae</taxon>
        <taxon>Onygenales</taxon>
        <taxon>Ascosphaeraceae</taxon>
        <taxon>Ascosphaera</taxon>
    </lineage>
</organism>
<evidence type="ECO:0000313" key="2">
    <source>
        <dbReference type="Proteomes" id="UP000242877"/>
    </source>
</evidence>
<dbReference type="EMBL" id="AZGZ01000033">
    <property type="protein sequence ID" value="KZZ87489.1"/>
    <property type="molecule type" value="Genomic_DNA"/>
</dbReference>
<sequence length="281" mass="32595">MAHLETKVFSPQLQVQFLDPINQDSWRFDEIFPKVKIHGATPLNYEAEIFEKRKPSHDTIRNSYRIDSAGIRPKKFQSEERNAVQGDIRGPEAAVTAQRIVDFDTLNFCYSILKKRRSLIARVCSQPSWNTYYCTLTGDRLAVYREKDEYFHGIDLVDSIDITKFTFESGHLKQTGSLTKWFKRSRHHYSTDMSEVRGVDENETAFSLVPIVRKGWLAPIIRACKSHHFAVQSSHWSQWELQITQAQNIARAIETNNGRYDQGDIVVERKPVQNPLRPLPQ</sequence>
<dbReference type="AlphaFoldDB" id="A0A167VGC0"/>
<dbReference type="OrthoDB" id="10579440at2759"/>
<protein>
    <submittedName>
        <fullName evidence="1">Uncharacterized protein</fullName>
    </submittedName>
</protein>
<keyword evidence="2" id="KW-1185">Reference proteome</keyword>
<dbReference type="VEuPathDB" id="FungiDB:AAP_05572"/>
<gene>
    <name evidence="1" type="ORF">AAP_05572</name>
</gene>
<reference evidence="1 2" key="1">
    <citation type="journal article" date="2016" name="Genome Biol. Evol.">
        <title>Divergent and convergent evolution of fungal pathogenicity.</title>
        <authorList>
            <person name="Shang Y."/>
            <person name="Xiao G."/>
            <person name="Zheng P."/>
            <person name="Cen K."/>
            <person name="Zhan S."/>
            <person name="Wang C."/>
        </authorList>
    </citation>
    <scope>NUCLEOTIDE SEQUENCE [LARGE SCALE GENOMIC DNA]</scope>
    <source>
        <strain evidence="1 2">ARSEF 7405</strain>
    </source>
</reference>
<comment type="caution">
    <text evidence="1">The sequence shown here is derived from an EMBL/GenBank/DDBJ whole genome shotgun (WGS) entry which is preliminary data.</text>
</comment>
<name>A0A167VGC0_9EURO</name>
<evidence type="ECO:0000313" key="1">
    <source>
        <dbReference type="EMBL" id="KZZ87489.1"/>
    </source>
</evidence>
<dbReference type="Proteomes" id="UP000242877">
    <property type="component" value="Unassembled WGS sequence"/>
</dbReference>
<proteinExistence type="predicted"/>